<dbReference type="RefSeq" id="WP_093988739.1">
    <property type="nucleotide sequence ID" value="NZ_FYDD01000003.1"/>
</dbReference>
<dbReference type="AlphaFoldDB" id="A0A8J6TV04"/>
<sequence>MVIEVPGYEYFEARNIFSGSKGDFNFKILPDGEVMRVKTWMGRFCLEKSEVWQEQEFPISKDGFELMRKWLDTVYASI</sequence>
<organism evidence="1 2">
    <name type="scientific">Massiliimalia timonensis</name>
    <dbReference type="NCBI Taxonomy" id="1987501"/>
    <lineage>
        <taxon>Bacteria</taxon>
        <taxon>Bacillati</taxon>
        <taxon>Bacillota</taxon>
        <taxon>Clostridia</taxon>
        <taxon>Eubacteriales</taxon>
        <taxon>Oscillospiraceae</taxon>
        <taxon>Massiliimalia</taxon>
    </lineage>
</organism>
<dbReference type="OrthoDB" id="1821907at2"/>
<comment type="caution">
    <text evidence="1">The sequence shown here is derived from an EMBL/GenBank/DDBJ whole genome shotgun (WGS) entry which is preliminary data.</text>
</comment>
<dbReference type="Proteomes" id="UP000632659">
    <property type="component" value="Unassembled WGS sequence"/>
</dbReference>
<evidence type="ECO:0000313" key="2">
    <source>
        <dbReference type="Proteomes" id="UP000632659"/>
    </source>
</evidence>
<dbReference type="EMBL" id="JACRTL010000004">
    <property type="protein sequence ID" value="MBC8611068.1"/>
    <property type="molecule type" value="Genomic_DNA"/>
</dbReference>
<evidence type="ECO:0000313" key="1">
    <source>
        <dbReference type="EMBL" id="MBC8611068.1"/>
    </source>
</evidence>
<name>A0A8J6TV04_9FIRM</name>
<proteinExistence type="predicted"/>
<protein>
    <submittedName>
        <fullName evidence="1">Uncharacterized protein</fullName>
    </submittedName>
</protein>
<accession>A0A8J6TV04</accession>
<gene>
    <name evidence="1" type="ORF">H8702_08050</name>
</gene>
<keyword evidence="2" id="KW-1185">Reference proteome</keyword>
<reference evidence="1" key="1">
    <citation type="submission" date="2020-08" db="EMBL/GenBank/DDBJ databases">
        <title>Genome public.</title>
        <authorList>
            <person name="Liu C."/>
            <person name="Sun Q."/>
        </authorList>
    </citation>
    <scope>NUCLEOTIDE SEQUENCE</scope>
    <source>
        <strain evidence="1">NSJ-15</strain>
    </source>
</reference>